<evidence type="ECO:0000256" key="4">
    <source>
        <dbReference type="ARBA" id="ARBA00022729"/>
    </source>
</evidence>
<sequence length="552" mass="62409">MKRRTSIFLSILLVLSLVLTACGGGGNTQPTPSPTGGADAAKILKMNSHSEPGALHPGLAQGTHDSLPLDHLFEGLTKRDPEGKFVPGMAKEWKMSEDGLTWTFTLRDGVKWSNGDPVTAQDFEYAWKFCLSPAAASEYAWQLYYIVGAEAYNTSKETDAAKLKALEDAVGVKALDEKTLEVKLGQPVPYFLELMAFYTYYPVNKKVQEANPNWYTEASTFVSNGAFKMTEWNHKENIQVMKNENYYDKDKIKLDGINFALVEDTNTAWQMYQAGELDIEFQLPPDVIAKLKADNNPEFVIGPDLAVYFYRFNTTRKPYSNLKVRQALAMAIDRTTIVEQVTQGGQKPVYGIVPYGVPNENGEDFREKVGDYFKEDLEGAKKLLAEGLQEEGLDKLSLTILYNTDEGHKKVAEAVQEMWRKNLGIEVTLENTEFQVKIDREDALDYDVSRAGWIGDYVDPMTFLDMWDSKSSQNETGWTNPQFDELIAKAKVEFDPAKRMQYMRDAEKIFMEAMPVMPIYSYTRPYVAKSYVTGIFKPANRDIQAHYADIVK</sequence>
<dbReference type="PANTHER" id="PTHR30290">
    <property type="entry name" value="PERIPLASMIC BINDING COMPONENT OF ABC TRANSPORTER"/>
    <property type="match status" value="1"/>
</dbReference>
<dbReference type="PROSITE" id="PS01040">
    <property type="entry name" value="SBP_BACTERIAL_5"/>
    <property type="match status" value="1"/>
</dbReference>
<evidence type="ECO:0000256" key="3">
    <source>
        <dbReference type="ARBA" id="ARBA00022448"/>
    </source>
</evidence>
<feature type="signal peptide" evidence="5">
    <location>
        <begin position="1"/>
        <end position="21"/>
    </location>
</feature>
<feature type="domain" description="Solute-binding protein family 5" evidence="6">
    <location>
        <begin position="84"/>
        <end position="474"/>
    </location>
</feature>
<dbReference type="STRING" id="36849.OXPF_16240"/>
<comment type="caution">
    <text evidence="7">The sequence shown here is derived from an EMBL/GenBank/DDBJ whole genome shotgun (WGS) entry which is preliminary data.</text>
</comment>
<feature type="chain" id="PRO_5038990862" evidence="5">
    <location>
        <begin position="22"/>
        <end position="552"/>
    </location>
</feature>
<reference evidence="7 8" key="1">
    <citation type="submission" date="2015-09" db="EMBL/GenBank/DDBJ databases">
        <title>Genome sequence of Oxobacter pfennigii DSM 3222.</title>
        <authorList>
            <person name="Poehlein A."/>
            <person name="Bengelsdorf F.R."/>
            <person name="Schiel-Bengelsdorf B."/>
            <person name="Duerre P."/>
            <person name="Daniel R."/>
        </authorList>
    </citation>
    <scope>NUCLEOTIDE SEQUENCE [LARGE SCALE GENOMIC DNA]</scope>
    <source>
        <strain evidence="7 8">DSM 3222</strain>
    </source>
</reference>
<dbReference type="SUPFAM" id="SSF53850">
    <property type="entry name" value="Periplasmic binding protein-like II"/>
    <property type="match status" value="1"/>
</dbReference>
<evidence type="ECO:0000313" key="7">
    <source>
        <dbReference type="EMBL" id="KPU44541.1"/>
    </source>
</evidence>
<dbReference type="GO" id="GO:0015833">
    <property type="term" value="P:peptide transport"/>
    <property type="evidence" value="ECO:0007669"/>
    <property type="project" value="TreeGrafter"/>
</dbReference>
<dbReference type="GO" id="GO:0043190">
    <property type="term" value="C:ATP-binding cassette (ABC) transporter complex"/>
    <property type="evidence" value="ECO:0007669"/>
    <property type="project" value="InterPro"/>
</dbReference>
<name>A0A0P8YBS4_9CLOT</name>
<dbReference type="Gene3D" id="3.90.76.10">
    <property type="entry name" value="Dipeptide-binding Protein, Domain 1"/>
    <property type="match status" value="1"/>
</dbReference>
<dbReference type="RefSeq" id="WP_242854356.1">
    <property type="nucleotide sequence ID" value="NZ_LKET01000029.1"/>
</dbReference>
<comment type="subcellular location">
    <subcellularLocation>
        <location evidence="1">Cell membrane</location>
        <topology evidence="1">Lipid-anchor</topology>
    </subcellularLocation>
</comment>
<dbReference type="Pfam" id="PF00496">
    <property type="entry name" value="SBP_bac_5"/>
    <property type="match status" value="1"/>
</dbReference>
<dbReference type="PROSITE" id="PS51257">
    <property type="entry name" value="PROKAR_LIPOPROTEIN"/>
    <property type="match status" value="1"/>
</dbReference>
<gene>
    <name evidence="7" type="primary">oppA_2</name>
    <name evidence="7" type="ORF">OXPF_16240</name>
</gene>
<keyword evidence="4 5" id="KW-0732">Signal</keyword>
<dbReference type="PATRIC" id="fig|36849.3.peg.1714"/>
<dbReference type="InterPro" id="IPR030678">
    <property type="entry name" value="Peptide/Ni-bd"/>
</dbReference>
<protein>
    <submittedName>
        <fullName evidence="7">Oligopeptide-binding protein OppA</fullName>
    </submittedName>
</protein>
<dbReference type="EMBL" id="LKET01000029">
    <property type="protein sequence ID" value="KPU44541.1"/>
    <property type="molecule type" value="Genomic_DNA"/>
</dbReference>
<keyword evidence="8" id="KW-1185">Reference proteome</keyword>
<dbReference type="FunFam" id="3.10.105.10:FF:000001">
    <property type="entry name" value="Oligopeptide ABC transporter, oligopeptide-binding protein"/>
    <property type="match status" value="1"/>
</dbReference>
<dbReference type="PANTHER" id="PTHR30290:SF79">
    <property type="entry name" value="DIPEPTIDE-BINDING PROTEIN DPPE"/>
    <property type="match status" value="1"/>
</dbReference>
<organism evidence="7 8">
    <name type="scientific">Oxobacter pfennigii</name>
    <dbReference type="NCBI Taxonomy" id="36849"/>
    <lineage>
        <taxon>Bacteria</taxon>
        <taxon>Bacillati</taxon>
        <taxon>Bacillota</taxon>
        <taxon>Clostridia</taxon>
        <taxon>Eubacteriales</taxon>
        <taxon>Clostridiaceae</taxon>
        <taxon>Oxobacter</taxon>
    </lineage>
</organism>
<dbReference type="InterPro" id="IPR039424">
    <property type="entry name" value="SBP_5"/>
</dbReference>
<evidence type="ECO:0000256" key="1">
    <source>
        <dbReference type="ARBA" id="ARBA00004193"/>
    </source>
</evidence>
<proteinExistence type="inferred from homology"/>
<dbReference type="Gene3D" id="3.10.105.10">
    <property type="entry name" value="Dipeptide-binding Protein, Domain 3"/>
    <property type="match status" value="1"/>
</dbReference>
<dbReference type="PIRSF" id="PIRSF002741">
    <property type="entry name" value="MppA"/>
    <property type="match status" value="1"/>
</dbReference>
<accession>A0A0P8YBS4</accession>
<comment type="similarity">
    <text evidence="2">Belongs to the bacterial solute-binding protein 5 family.</text>
</comment>
<evidence type="ECO:0000256" key="2">
    <source>
        <dbReference type="ARBA" id="ARBA00005695"/>
    </source>
</evidence>
<dbReference type="Proteomes" id="UP000050326">
    <property type="component" value="Unassembled WGS sequence"/>
</dbReference>
<dbReference type="CDD" id="cd08504">
    <property type="entry name" value="PBP2_OppA"/>
    <property type="match status" value="1"/>
</dbReference>
<dbReference type="GO" id="GO:0030288">
    <property type="term" value="C:outer membrane-bounded periplasmic space"/>
    <property type="evidence" value="ECO:0007669"/>
    <property type="project" value="UniProtKB-ARBA"/>
</dbReference>
<dbReference type="AlphaFoldDB" id="A0A0P8YBS4"/>
<keyword evidence="3" id="KW-0813">Transport</keyword>
<dbReference type="FunFam" id="3.90.76.10:FF:000001">
    <property type="entry name" value="Oligopeptide ABC transporter substrate-binding protein"/>
    <property type="match status" value="1"/>
</dbReference>
<dbReference type="Gene3D" id="3.40.190.10">
    <property type="entry name" value="Periplasmic binding protein-like II"/>
    <property type="match status" value="1"/>
</dbReference>
<evidence type="ECO:0000259" key="6">
    <source>
        <dbReference type="Pfam" id="PF00496"/>
    </source>
</evidence>
<evidence type="ECO:0000256" key="5">
    <source>
        <dbReference type="SAM" id="SignalP"/>
    </source>
</evidence>
<dbReference type="InterPro" id="IPR023765">
    <property type="entry name" value="SBP_5_CS"/>
</dbReference>
<dbReference type="GO" id="GO:1904680">
    <property type="term" value="F:peptide transmembrane transporter activity"/>
    <property type="evidence" value="ECO:0007669"/>
    <property type="project" value="TreeGrafter"/>
</dbReference>
<evidence type="ECO:0000313" key="8">
    <source>
        <dbReference type="Proteomes" id="UP000050326"/>
    </source>
</evidence>
<dbReference type="InterPro" id="IPR000914">
    <property type="entry name" value="SBP_5_dom"/>
</dbReference>